<dbReference type="GO" id="GO:0016020">
    <property type="term" value="C:membrane"/>
    <property type="evidence" value="ECO:0007669"/>
    <property type="project" value="UniProtKB-SubCell"/>
</dbReference>
<dbReference type="PANTHER" id="PTHR31566">
    <property type="entry name" value="CYTOCHROME C BIOGENESIS PROTEIN CCS1, CHLOROPLASTIC"/>
    <property type="match status" value="1"/>
</dbReference>
<dbReference type="GO" id="GO:0017004">
    <property type="term" value="P:cytochrome complex assembly"/>
    <property type="evidence" value="ECO:0007669"/>
    <property type="project" value="UniProtKB-KW"/>
</dbReference>
<dbReference type="RefSeq" id="WP_230496590.1">
    <property type="nucleotide sequence ID" value="NZ_CAKJTG010000009.1"/>
</dbReference>
<dbReference type="InterPro" id="IPR023494">
    <property type="entry name" value="Cyt_c_bgen_Ccs1/CcsB/ResB"/>
</dbReference>
<dbReference type="InterPro" id="IPR007816">
    <property type="entry name" value="ResB-like_domain"/>
</dbReference>
<dbReference type="PANTHER" id="PTHR31566:SF0">
    <property type="entry name" value="CYTOCHROME C BIOGENESIS PROTEIN CCS1, CHLOROPLASTIC"/>
    <property type="match status" value="1"/>
</dbReference>
<proteinExistence type="predicted"/>
<evidence type="ECO:0000256" key="5">
    <source>
        <dbReference type="ARBA" id="ARBA00023136"/>
    </source>
</evidence>
<comment type="subcellular location">
    <subcellularLocation>
        <location evidence="1">Membrane</location>
        <topology evidence="1">Multi-pass membrane protein</topology>
    </subcellularLocation>
</comment>
<evidence type="ECO:0000256" key="6">
    <source>
        <dbReference type="SAM" id="Phobius"/>
    </source>
</evidence>
<evidence type="ECO:0000256" key="2">
    <source>
        <dbReference type="ARBA" id="ARBA00022692"/>
    </source>
</evidence>
<evidence type="ECO:0000259" key="7">
    <source>
        <dbReference type="Pfam" id="PF05140"/>
    </source>
</evidence>
<keyword evidence="3" id="KW-0201">Cytochrome c-type biogenesis</keyword>
<accession>A0A9C7G9J6</accession>
<sequence length="540" mass="62396">MKEVKCECGHVNPHGTVFCEACGKLTKEQEENKNLLDMRYEGSARRSQTYNKSVIDKVWNFFSSVKVGVWLIVITLSASAVGTILPQEMYIPNTMPASEYYADQYGWMGKLYYQLGFHNLYSSWWYLILIASIGISLVICSLDRVIPLYKALKRQRVTRHEGFLKRQRVFGESPSLNQDEIEDIKQKLVKKRYNVREENGNLLAEKGRFSRWGPYVNHVGLIIFLFGAMLRFIPGMYVDKVLWIREGETKVIPETNGEYYLKNEEFILDIYDKEKDNEAFDKALDRVGMVVKNYQSNVVLLQKEGDTIPGEKPELKKIKEYPIQVNKPLKFENFALYQVDYKLDELSKMSFKLTKKDSDQSLGDITINLIEPEKEFNLKNGYSVELKSYFPDFAFDENQEPTTKSRVPNNPAFVFNVISPENPEGEMSFVAIQQTIDPGEDNLYKMSFNGIETRNVSALTVRKDLTLWTIAFGGLIFMIGVIQGAYWNHRRIWIQQIGGTTWIAAHTNKNWHGIKREIGQLIDGTKLTEPMDQSINEEKE</sequence>
<evidence type="ECO:0000256" key="1">
    <source>
        <dbReference type="ARBA" id="ARBA00004141"/>
    </source>
</evidence>
<keyword evidence="5 6" id="KW-0472">Membrane</keyword>
<gene>
    <name evidence="8" type="primary">ccs1</name>
    <name evidence="8" type="ORF">NEOCIP111885_02046</name>
</gene>
<keyword evidence="9" id="KW-1185">Reference proteome</keyword>
<evidence type="ECO:0000313" key="8">
    <source>
        <dbReference type="EMBL" id="CAG9608354.1"/>
    </source>
</evidence>
<dbReference type="EMBL" id="CAKJTG010000009">
    <property type="protein sequence ID" value="CAG9608354.1"/>
    <property type="molecule type" value="Genomic_DNA"/>
</dbReference>
<organism evidence="8 9">
    <name type="scientific">Pseudoneobacillus rhizosphaerae</name>
    <dbReference type="NCBI Taxonomy" id="2880968"/>
    <lineage>
        <taxon>Bacteria</taxon>
        <taxon>Bacillati</taxon>
        <taxon>Bacillota</taxon>
        <taxon>Bacilli</taxon>
        <taxon>Bacillales</taxon>
        <taxon>Bacillaceae</taxon>
        <taxon>Pseudoneobacillus</taxon>
    </lineage>
</organism>
<feature type="domain" description="ResB-like" evidence="7">
    <location>
        <begin position="65"/>
        <end position="518"/>
    </location>
</feature>
<name>A0A9C7G9J6_9BACI</name>
<feature type="transmembrane region" description="Helical" evidence="6">
    <location>
        <begin position="67"/>
        <end position="85"/>
    </location>
</feature>
<keyword evidence="2 6" id="KW-0812">Transmembrane</keyword>
<feature type="transmembrane region" description="Helical" evidence="6">
    <location>
        <begin position="215"/>
        <end position="233"/>
    </location>
</feature>
<keyword evidence="4 6" id="KW-1133">Transmembrane helix</keyword>
<comment type="caution">
    <text evidence="8">The sequence shown here is derived from an EMBL/GenBank/DDBJ whole genome shotgun (WGS) entry which is preliminary data.</text>
</comment>
<feature type="transmembrane region" description="Helical" evidence="6">
    <location>
        <begin position="465"/>
        <end position="487"/>
    </location>
</feature>
<dbReference type="Proteomes" id="UP000789845">
    <property type="component" value="Unassembled WGS sequence"/>
</dbReference>
<dbReference type="AlphaFoldDB" id="A0A9C7G9J6"/>
<evidence type="ECO:0000256" key="3">
    <source>
        <dbReference type="ARBA" id="ARBA00022748"/>
    </source>
</evidence>
<protein>
    <submittedName>
        <fullName evidence="8">Cytochrome c biogenesis protein Ccs1</fullName>
    </submittedName>
</protein>
<dbReference type="Pfam" id="PF05140">
    <property type="entry name" value="ResB"/>
    <property type="match status" value="1"/>
</dbReference>
<evidence type="ECO:0000313" key="9">
    <source>
        <dbReference type="Proteomes" id="UP000789845"/>
    </source>
</evidence>
<feature type="transmembrane region" description="Helical" evidence="6">
    <location>
        <begin position="124"/>
        <end position="146"/>
    </location>
</feature>
<reference evidence="8" key="1">
    <citation type="submission" date="2021-10" db="EMBL/GenBank/DDBJ databases">
        <authorList>
            <person name="Criscuolo A."/>
        </authorList>
    </citation>
    <scope>NUCLEOTIDE SEQUENCE</scope>
    <source>
        <strain evidence="8">CIP111885</strain>
    </source>
</reference>
<evidence type="ECO:0000256" key="4">
    <source>
        <dbReference type="ARBA" id="ARBA00022989"/>
    </source>
</evidence>